<dbReference type="EMBL" id="KI674709">
    <property type="protein sequence ID" value="ETL32947.1"/>
    <property type="molecule type" value="Genomic_DNA"/>
</dbReference>
<reference evidence="3" key="1">
    <citation type="submission" date="2013-11" db="EMBL/GenBank/DDBJ databases">
        <title>The Genome Sequence of Phytophthora parasitica CHvinca01.</title>
        <authorList>
            <consortium name="The Broad Institute Genomics Platform"/>
            <person name="Russ C."/>
            <person name="Tyler B."/>
            <person name="Panabieres F."/>
            <person name="Shan W."/>
            <person name="Tripathy S."/>
            <person name="Grunwald N."/>
            <person name="Machado M."/>
            <person name="Johnson C.S."/>
            <person name="Arredondo F."/>
            <person name="Hong C."/>
            <person name="Coffey M."/>
            <person name="Young S.K."/>
            <person name="Zeng Q."/>
            <person name="Gargeya S."/>
            <person name="Fitzgerald M."/>
            <person name="Abouelleil A."/>
            <person name="Alvarado L."/>
            <person name="Chapman S.B."/>
            <person name="Gainer-Dewar J."/>
            <person name="Goldberg J."/>
            <person name="Griggs A."/>
            <person name="Gujja S."/>
            <person name="Hansen M."/>
            <person name="Howarth C."/>
            <person name="Imamovic A."/>
            <person name="Ireland A."/>
            <person name="Larimer J."/>
            <person name="McCowan C."/>
            <person name="Murphy C."/>
            <person name="Pearson M."/>
            <person name="Poon T.W."/>
            <person name="Priest M."/>
            <person name="Roberts A."/>
            <person name="Saif S."/>
            <person name="Shea T."/>
            <person name="Sykes S."/>
            <person name="Wortman J."/>
            <person name="Nusbaum C."/>
            <person name="Birren B."/>
        </authorList>
    </citation>
    <scope>NUCLEOTIDE SEQUENCE [LARGE SCALE GENOMIC DNA]</scope>
    <source>
        <strain evidence="3">CHvinca01</strain>
    </source>
</reference>
<sequence>MAIRTRAGYRPTVKELKEVLLQSRSKLPYLNSKKNVNPRRCPAQKIDQVRSTAVVTALEALEVY</sequence>
<evidence type="ECO:0000313" key="1">
    <source>
        <dbReference type="EMBL" id="ETK79530.1"/>
    </source>
</evidence>
<protein>
    <submittedName>
        <fullName evidence="3">Uncharacterized protein</fullName>
    </submittedName>
</protein>
<dbReference type="Proteomes" id="UP000054423">
    <property type="component" value="Unassembled WGS sequence"/>
</dbReference>
<organism evidence="3">
    <name type="scientific">Phytophthora nicotianae</name>
    <name type="common">Potato buckeye rot agent</name>
    <name type="synonym">Phytophthora parasitica</name>
    <dbReference type="NCBI Taxonomy" id="4792"/>
    <lineage>
        <taxon>Eukaryota</taxon>
        <taxon>Sar</taxon>
        <taxon>Stramenopiles</taxon>
        <taxon>Oomycota</taxon>
        <taxon>Peronosporomycetes</taxon>
        <taxon>Peronosporales</taxon>
        <taxon>Peronosporaceae</taxon>
        <taxon>Phytophthora</taxon>
    </lineage>
</organism>
<dbReference type="EMBL" id="KI681389">
    <property type="protein sequence ID" value="ETL86205.1"/>
    <property type="molecule type" value="Genomic_DNA"/>
</dbReference>
<dbReference type="Proteomes" id="UP000053236">
    <property type="component" value="Unassembled WGS sequence"/>
</dbReference>
<evidence type="ECO:0000313" key="2">
    <source>
        <dbReference type="EMBL" id="ETL32947.1"/>
    </source>
</evidence>
<dbReference type="EMBL" id="KI687944">
    <property type="protein sequence ID" value="ETK79530.1"/>
    <property type="molecule type" value="Genomic_DNA"/>
</dbReference>
<evidence type="ECO:0000313" key="3">
    <source>
        <dbReference type="EMBL" id="ETL86205.1"/>
    </source>
</evidence>
<gene>
    <name evidence="1" type="ORF">L915_14628</name>
    <name evidence="2" type="ORF">L916_14536</name>
    <name evidence="3" type="ORF">L917_14351</name>
</gene>
<dbReference type="AlphaFoldDB" id="W2KPD4"/>
<name>W2KPD4_PHYNI</name>
<proteinExistence type="predicted"/>
<accession>W2KPD4</accession>
<reference evidence="2" key="3">
    <citation type="submission" date="2013-11" db="EMBL/GenBank/DDBJ databases">
        <title>The Genome Sequence of Phytophthora parasitica CJ05E6.</title>
        <authorList>
            <consortium name="The Broad Institute Genomics Platform"/>
            <person name="Russ C."/>
            <person name="Tyler B."/>
            <person name="Panabieres F."/>
            <person name="Shan W."/>
            <person name="Tripathy S."/>
            <person name="Grunwald N."/>
            <person name="Machado M."/>
            <person name="Johnson C.S."/>
            <person name="Arredondo F."/>
            <person name="Hong C."/>
            <person name="Coffey M."/>
            <person name="Young S.K."/>
            <person name="Zeng Q."/>
            <person name="Gargeya S."/>
            <person name="Fitzgerald M."/>
            <person name="Abouelleil A."/>
            <person name="Alvarado L."/>
            <person name="Chapman S.B."/>
            <person name="Gainer-Dewar J."/>
            <person name="Goldberg J."/>
            <person name="Griggs A."/>
            <person name="Gujja S."/>
            <person name="Hansen M."/>
            <person name="Howarth C."/>
            <person name="Imamovic A."/>
            <person name="Ireland A."/>
            <person name="Larimer J."/>
            <person name="McCowan C."/>
            <person name="Murphy C."/>
            <person name="Pearson M."/>
            <person name="Poon T.W."/>
            <person name="Priest M."/>
            <person name="Roberts A."/>
            <person name="Saif S."/>
            <person name="Shea T."/>
            <person name="Sykes S."/>
            <person name="Wortman J."/>
            <person name="Nusbaum C."/>
            <person name="Birren B."/>
        </authorList>
    </citation>
    <scope>NUCLEOTIDE SEQUENCE [LARGE SCALE GENOMIC DNA]</scope>
    <source>
        <strain evidence="2">CJ05E6</strain>
    </source>
</reference>
<reference evidence="1" key="2">
    <citation type="submission" date="2013-11" db="EMBL/GenBank/DDBJ databases">
        <title>The Genome Sequence of Phytophthora parasitica CJ02B3.</title>
        <authorList>
            <consortium name="The Broad Institute Genomics Platform"/>
            <person name="Russ C."/>
            <person name="Tyler B."/>
            <person name="Panabieres F."/>
            <person name="Shan W."/>
            <person name="Tripathy S."/>
            <person name="Grunwald N."/>
            <person name="Machado M."/>
            <person name="Johnson C.S."/>
            <person name="Arredondo F."/>
            <person name="Hong C."/>
            <person name="Coffey M."/>
            <person name="Young S.K."/>
            <person name="Zeng Q."/>
            <person name="Gargeya S."/>
            <person name="Fitzgerald M."/>
            <person name="Abouelleil A."/>
            <person name="Alvarado L."/>
            <person name="Chapman S.B."/>
            <person name="Gainer-Dewar J."/>
            <person name="Goldberg J."/>
            <person name="Griggs A."/>
            <person name="Gujja S."/>
            <person name="Hansen M."/>
            <person name="Howarth C."/>
            <person name="Imamovic A."/>
            <person name="Ireland A."/>
            <person name="Larimer J."/>
            <person name="McCowan C."/>
            <person name="Murphy C."/>
            <person name="Pearson M."/>
            <person name="Poon T.W."/>
            <person name="Priest M."/>
            <person name="Roberts A."/>
            <person name="Saif S."/>
            <person name="Shea T."/>
            <person name="Sykes S."/>
            <person name="Wortman J."/>
            <person name="Nusbaum C."/>
            <person name="Birren B."/>
        </authorList>
    </citation>
    <scope>NUCLEOTIDE SEQUENCE [LARGE SCALE GENOMIC DNA]</scope>
    <source>
        <strain evidence="1">CJ02B3</strain>
    </source>
</reference>
<dbReference type="Proteomes" id="UP000053864">
    <property type="component" value="Unassembled WGS sequence"/>
</dbReference>